<evidence type="ECO:0000259" key="2">
    <source>
        <dbReference type="Pfam" id="PF20231"/>
    </source>
</evidence>
<dbReference type="InterPro" id="IPR046496">
    <property type="entry name" value="DUF6589"/>
</dbReference>
<proteinExistence type="predicted"/>
<feature type="compositionally biased region" description="Basic residues" evidence="1">
    <location>
        <begin position="268"/>
        <end position="278"/>
    </location>
</feature>
<comment type="caution">
    <text evidence="3">The sequence shown here is derived from an EMBL/GenBank/DDBJ whole genome shotgun (WGS) entry which is preliminary data.</text>
</comment>
<dbReference type="EMBL" id="JBBXMP010000183">
    <property type="protein sequence ID" value="KAL0060279.1"/>
    <property type="molecule type" value="Genomic_DNA"/>
</dbReference>
<feature type="compositionally biased region" description="Basic and acidic residues" evidence="1">
    <location>
        <begin position="963"/>
        <end position="974"/>
    </location>
</feature>
<evidence type="ECO:0000313" key="4">
    <source>
        <dbReference type="Proteomes" id="UP001437256"/>
    </source>
</evidence>
<dbReference type="Proteomes" id="UP001437256">
    <property type="component" value="Unassembled WGS sequence"/>
</dbReference>
<feature type="compositionally biased region" description="Acidic residues" evidence="1">
    <location>
        <begin position="1"/>
        <end position="10"/>
    </location>
</feature>
<feature type="region of interest" description="Disordered" evidence="1">
    <location>
        <begin position="1"/>
        <end position="20"/>
    </location>
</feature>
<dbReference type="Pfam" id="PF20231">
    <property type="entry name" value="DUF6589"/>
    <property type="match status" value="2"/>
</dbReference>
<sequence>MGDIDEETDTESCVSASSSATLPVPHQSAHIAHPPTPINSPQFFHLIYYPANGLPGPLCYPSTPTPILNPSRPSSTSISSPIVSTTPKPRQTRTKQRLSASEKLDLVLEAIKDVHWTVGDFLYHLFRHKGDNEEHSPLYYQMVSKFLSGLTSKRLSHVLNEIIHNPWGIPKQGSKDQSRMFATDVTFLDIKAGRPALTSFAAQLVGEEMEKEVKRAVKKENGLHATKNSARDLIEGDPDGVSALEKAKGILKKNMPLSFNTLHSMASPHKRNRRSRAKAAKDDSKMKAPPANHRPPELALSSIAFCRNRDARLLLLTKGLLMFSCRANRYLWSYESRAGGSVSNHSILTNLRGIATEDGKLVVSLATGSNSAVIVRFNNVQKQRKPRFTRTGRDVRMLVGTMGTGHLVEAFNAQAVNLDEQLHLLKLDKRSTFTFDQYMELIDFSYIETALELEMLDILVVWVSELLEDVHRDGLRDLWNTEGTKRQVKLRRTQVFPLPTNGYNETATGDMNKSIRDLLKKLGQTDSTYQRRVWFASGDGLSYERLVQLANYTQFQDTEYKRLDFLFPSQDPSSIGWAANVLKQKGPADLKKVHFYKYRDLMYTVLRAHILDCWRVKLNVEGDLRSHLALMKQQNRLPDLIELRQHAHKMMLQYANPASFRWALNGAPKSDLIPPIPGGKPWVPLSNDPSSSSMNQKGKQKSKAGEPDTTPFKGDETLARSTWFIYDALSSRIADKAVKRGDVGALYKIMKVMAITFAGSSHTKYSNYVLEFVISLELEASPALKDLLLENYLVNASGFLGHFESGDQFPEQLQDEFYKHVGDTDAGFEDPHVAEVIAPNTFNFLRCKKNIQQSLGLAKRSGKHTEPPADTDIERILIALENKDVYNLVSGQTYSATPESRSKVDHLGKGSGLLANGKFESWGKDTSRVRRLHRSTTASINTGEVGLEGNKKDDDEAAEEEDEQRKDDMEDPSSKDNAPPAREENEPGDKDFILGEDDDHEWDLYSSKEPEC</sequence>
<feature type="region of interest" description="Disordered" evidence="1">
    <location>
        <begin position="935"/>
        <end position="1012"/>
    </location>
</feature>
<feature type="compositionally biased region" description="Basic and acidic residues" evidence="1">
    <location>
        <begin position="981"/>
        <end position="993"/>
    </location>
</feature>
<feature type="region of interest" description="Disordered" evidence="1">
    <location>
        <begin position="684"/>
        <end position="714"/>
    </location>
</feature>
<name>A0ABR2ZH39_9AGAR</name>
<evidence type="ECO:0000313" key="3">
    <source>
        <dbReference type="EMBL" id="KAL0060279.1"/>
    </source>
</evidence>
<feature type="domain" description="DUF6589" evidence="2">
    <location>
        <begin position="429"/>
        <end position="568"/>
    </location>
</feature>
<feature type="compositionally biased region" description="Basic and acidic residues" evidence="1">
    <location>
        <begin position="1002"/>
        <end position="1012"/>
    </location>
</feature>
<feature type="region of interest" description="Disordered" evidence="1">
    <location>
        <begin position="264"/>
        <end position="295"/>
    </location>
</feature>
<organism evidence="3 4">
    <name type="scientific">Marasmius tenuissimus</name>
    <dbReference type="NCBI Taxonomy" id="585030"/>
    <lineage>
        <taxon>Eukaryota</taxon>
        <taxon>Fungi</taxon>
        <taxon>Dikarya</taxon>
        <taxon>Basidiomycota</taxon>
        <taxon>Agaricomycotina</taxon>
        <taxon>Agaricomycetes</taxon>
        <taxon>Agaricomycetidae</taxon>
        <taxon>Agaricales</taxon>
        <taxon>Marasmiineae</taxon>
        <taxon>Marasmiaceae</taxon>
        <taxon>Marasmius</taxon>
    </lineage>
</organism>
<evidence type="ECO:0000256" key="1">
    <source>
        <dbReference type="SAM" id="MobiDB-lite"/>
    </source>
</evidence>
<feature type="compositionally biased region" description="Low complexity" evidence="1">
    <location>
        <begin position="70"/>
        <end position="89"/>
    </location>
</feature>
<gene>
    <name evidence="3" type="ORF">AAF712_012942</name>
</gene>
<feature type="compositionally biased region" description="Polar residues" evidence="1">
    <location>
        <begin position="11"/>
        <end position="20"/>
    </location>
</feature>
<reference evidence="3 4" key="1">
    <citation type="submission" date="2024-05" db="EMBL/GenBank/DDBJ databases">
        <title>A draft genome resource for the thread blight pathogen Marasmius tenuissimus strain MS-2.</title>
        <authorList>
            <person name="Yulfo-Soto G.E."/>
            <person name="Baruah I.K."/>
            <person name="Amoako-Attah I."/>
            <person name="Bukari Y."/>
            <person name="Meinhardt L.W."/>
            <person name="Bailey B.A."/>
            <person name="Cohen S.P."/>
        </authorList>
    </citation>
    <scope>NUCLEOTIDE SEQUENCE [LARGE SCALE GENOMIC DNA]</scope>
    <source>
        <strain evidence="3 4">MS-2</strain>
    </source>
</reference>
<feature type="region of interest" description="Disordered" evidence="1">
    <location>
        <begin position="69"/>
        <end position="97"/>
    </location>
</feature>
<protein>
    <recommendedName>
        <fullName evidence="2">DUF6589 domain-containing protein</fullName>
    </recommendedName>
</protein>
<feature type="compositionally biased region" description="Polar residues" evidence="1">
    <location>
        <begin position="687"/>
        <end position="697"/>
    </location>
</feature>
<keyword evidence="4" id="KW-1185">Reference proteome</keyword>
<feature type="domain" description="DUF6589" evidence="2">
    <location>
        <begin position="570"/>
        <end position="864"/>
    </location>
</feature>
<accession>A0ABR2ZH39</accession>